<dbReference type="AlphaFoldDB" id="A0A366WV58"/>
<reference evidence="2 3" key="1">
    <citation type="submission" date="2018-07" db="EMBL/GenBank/DDBJ databases">
        <title>Modular assembly of carbohydrate-degrading microbial communities in the ocean.</title>
        <authorList>
            <person name="Enke T.N."/>
            <person name="Datta M.S."/>
            <person name="Schwartzman J.A."/>
            <person name="Cermak N."/>
            <person name="Schmitz D.A."/>
            <person name="Barrere J."/>
            <person name="Cordero O.X."/>
        </authorList>
    </citation>
    <scope>NUCLEOTIDE SEQUENCE [LARGE SCALE GENOMIC DNA]</scope>
    <source>
        <strain evidence="2 3">C3M10</strain>
    </source>
</reference>
<dbReference type="PANTHER" id="PTHR20935">
    <property type="entry name" value="PHOSPHOGLYCERATE MUTASE-RELATED"/>
    <property type="match status" value="1"/>
</dbReference>
<protein>
    <submittedName>
        <fullName evidence="2">Histidine phosphatase family protein</fullName>
    </submittedName>
</protein>
<evidence type="ECO:0000256" key="1">
    <source>
        <dbReference type="ARBA" id="ARBA00022801"/>
    </source>
</evidence>
<gene>
    <name evidence="2" type="ORF">DS909_14765</name>
</gene>
<dbReference type="Proteomes" id="UP000252706">
    <property type="component" value="Unassembled WGS sequence"/>
</dbReference>
<accession>A0A366WV58</accession>
<dbReference type="Gene3D" id="3.40.50.1240">
    <property type="entry name" value="Phosphoglycerate mutase-like"/>
    <property type="match status" value="1"/>
</dbReference>
<dbReference type="InterPro" id="IPR013078">
    <property type="entry name" value="His_Pase_superF_clade-1"/>
</dbReference>
<dbReference type="RefSeq" id="WP_113824235.1">
    <property type="nucleotide sequence ID" value="NZ_QOCE01000037.1"/>
</dbReference>
<dbReference type="InterPro" id="IPR051021">
    <property type="entry name" value="Mito_Ser/Thr_phosphatase"/>
</dbReference>
<dbReference type="OrthoDB" id="280692at2"/>
<comment type="caution">
    <text evidence="2">The sequence shown here is derived from an EMBL/GenBank/DDBJ whole genome shotgun (WGS) entry which is preliminary data.</text>
</comment>
<evidence type="ECO:0000313" key="3">
    <source>
        <dbReference type="Proteomes" id="UP000252706"/>
    </source>
</evidence>
<dbReference type="SUPFAM" id="SSF53254">
    <property type="entry name" value="Phosphoglycerate mutase-like"/>
    <property type="match status" value="1"/>
</dbReference>
<evidence type="ECO:0000313" key="2">
    <source>
        <dbReference type="EMBL" id="RBW53386.1"/>
    </source>
</evidence>
<dbReference type="SMART" id="SM00855">
    <property type="entry name" value="PGAM"/>
    <property type="match status" value="1"/>
</dbReference>
<dbReference type="PANTHER" id="PTHR20935:SF0">
    <property type="entry name" value="SERINE_THREONINE-PROTEIN PHOSPHATASE PGAM5, MITOCHONDRIAL"/>
    <property type="match status" value="1"/>
</dbReference>
<dbReference type="GO" id="GO:0016787">
    <property type="term" value="F:hydrolase activity"/>
    <property type="evidence" value="ECO:0007669"/>
    <property type="project" value="UniProtKB-KW"/>
</dbReference>
<keyword evidence="1" id="KW-0378">Hydrolase</keyword>
<proteinExistence type="predicted"/>
<dbReference type="Pfam" id="PF00300">
    <property type="entry name" value="His_Phos_1"/>
    <property type="match status" value="1"/>
</dbReference>
<organism evidence="2 3">
    <name type="scientific">Phaeobacter gallaeciensis</name>
    <dbReference type="NCBI Taxonomy" id="60890"/>
    <lineage>
        <taxon>Bacteria</taxon>
        <taxon>Pseudomonadati</taxon>
        <taxon>Pseudomonadota</taxon>
        <taxon>Alphaproteobacteria</taxon>
        <taxon>Rhodobacterales</taxon>
        <taxon>Roseobacteraceae</taxon>
        <taxon>Phaeobacter</taxon>
    </lineage>
</organism>
<name>A0A366WV58_9RHOB</name>
<dbReference type="InterPro" id="IPR029033">
    <property type="entry name" value="His_PPase_superfam"/>
</dbReference>
<dbReference type="EMBL" id="QOCE01000037">
    <property type="protein sequence ID" value="RBW53386.1"/>
    <property type="molecule type" value="Genomic_DNA"/>
</dbReference>
<sequence>MAELLVVRHAQASFGTDNYDRLSDLGHQQSEMAGAALREMGWVPDRLVTGSLTRQKETVASMGYDAIPEEHPGFNEYDFDDLLRVKFGGTIPDLVRGDRKTHFRTLRDTLREWQAGGLEGASETWINFKTRLQDAQTFAVEADKQRVLVVSSGGAIGQLVANCLNAPPEQMIALNLQVKNTAMTKFIFSSRAFFLHEFNTTPHFATPDAAKLLTYS</sequence>